<dbReference type="Proteomes" id="UP000799779">
    <property type="component" value="Unassembled WGS sequence"/>
</dbReference>
<reference evidence="2" key="1">
    <citation type="journal article" date="2020" name="Stud. Mycol.">
        <title>101 Dothideomycetes genomes: a test case for predicting lifestyles and emergence of pathogens.</title>
        <authorList>
            <person name="Haridas S."/>
            <person name="Albert R."/>
            <person name="Binder M."/>
            <person name="Bloem J."/>
            <person name="Labutti K."/>
            <person name="Salamov A."/>
            <person name="Andreopoulos B."/>
            <person name="Baker S."/>
            <person name="Barry K."/>
            <person name="Bills G."/>
            <person name="Bluhm B."/>
            <person name="Cannon C."/>
            <person name="Castanera R."/>
            <person name="Culley D."/>
            <person name="Daum C."/>
            <person name="Ezra D."/>
            <person name="Gonzalez J."/>
            <person name="Henrissat B."/>
            <person name="Kuo A."/>
            <person name="Liang C."/>
            <person name="Lipzen A."/>
            <person name="Lutzoni F."/>
            <person name="Magnuson J."/>
            <person name="Mondo S."/>
            <person name="Nolan M."/>
            <person name="Ohm R."/>
            <person name="Pangilinan J."/>
            <person name="Park H.-J."/>
            <person name="Ramirez L."/>
            <person name="Alfaro M."/>
            <person name="Sun H."/>
            <person name="Tritt A."/>
            <person name="Yoshinaga Y."/>
            <person name="Zwiers L.-H."/>
            <person name="Turgeon B."/>
            <person name="Goodwin S."/>
            <person name="Spatafora J."/>
            <person name="Crous P."/>
            <person name="Grigoriev I."/>
        </authorList>
    </citation>
    <scope>NUCLEOTIDE SEQUENCE</scope>
    <source>
        <strain evidence="2">CBS 123094</strain>
    </source>
</reference>
<evidence type="ECO:0000259" key="1">
    <source>
        <dbReference type="Pfam" id="PF24494"/>
    </source>
</evidence>
<gene>
    <name evidence="2" type="ORF">P154DRAFT_539914</name>
</gene>
<keyword evidence="3" id="KW-1185">Reference proteome</keyword>
<dbReference type="InterPro" id="IPR056009">
    <property type="entry name" value="DUF7587"/>
</dbReference>
<dbReference type="Pfam" id="PF24494">
    <property type="entry name" value="DUF7587"/>
    <property type="match status" value="1"/>
</dbReference>
<accession>A0A6A5VYH1</accession>
<proteinExistence type="predicted"/>
<dbReference type="OrthoDB" id="3669542at2759"/>
<dbReference type="EMBL" id="ML977674">
    <property type="protein sequence ID" value="KAF1994044.1"/>
    <property type="molecule type" value="Genomic_DNA"/>
</dbReference>
<protein>
    <recommendedName>
        <fullName evidence="1">DUF7587 domain-containing protein</fullName>
    </recommendedName>
</protein>
<name>A0A6A5VYH1_9PLEO</name>
<evidence type="ECO:0000313" key="3">
    <source>
        <dbReference type="Proteomes" id="UP000799779"/>
    </source>
</evidence>
<sequence length="578" mass="63987">MAHHSFVSLCHIAFYVAVFYSNLASASWYRRNAQKTVTLASFQQGSGVAHLLLADDSPEPTQTPRFPNTTAEISMITSPVEPISLISPDPFSTFKSTSISQFFTSIIFTPTTTLPPLPFQICNTSFVTVTERETGAIITLVEEPATVFISPSIEPAIQTIAVIETSYITVQAPISATTITLYGNSSVETVYIAEGDGIIETVTETVTAEASPSLVTRTTTERHIELAPVTLTEVQATTYTETSIVYSTTQETVSFTSTSTEYVSALSVVTSVSTEYQISTTTEFNEVVVTSTEPASTVKEPGPTVTSFAKKQTRTIYSTILLTYSETVTAEPVTRTSVRTATSVSTAFRTETEVKMVTLRASRPQPQDDNTIKEGAFYRVQHRDSATIYYPPPDDPDHFFEARTAFQWEHLSRSRIERHLVGTDRGMPYSPFISVFDNLEDALRRGEILEARGNQGTSIHMISAANLSRRFTRAEMPAINVPVWVDPVNGDDAEHDLWLSMKELGPEMGIDSRLVLKGEWLACGHVLQKRWQKKAQLWEGFSAEKDEEKVLRRMSVGIGALLESIPRPPFTKAVKYFI</sequence>
<dbReference type="AlphaFoldDB" id="A0A6A5VYH1"/>
<organism evidence="2 3">
    <name type="scientific">Amniculicola lignicola CBS 123094</name>
    <dbReference type="NCBI Taxonomy" id="1392246"/>
    <lineage>
        <taxon>Eukaryota</taxon>
        <taxon>Fungi</taxon>
        <taxon>Dikarya</taxon>
        <taxon>Ascomycota</taxon>
        <taxon>Pezizomycotina</taxon>
        <taxon>Dothideomycetes</taxon>
        <taxon>Pleosporomycetidae</taxon>
        <taxon>Pleosporales</taxon>
        <taxon>Amniculicolaceae</taxon>
        <taxon>Amniculicola</taxon>
    </lineage>
</organism>
<evidence type="ECO:0000313" key="2">
    <source>
        <dbReference type="EMBL" id="KAF1994044.1"/>
    </source>
</evidence>
<feature type="domain" description="DUF7587" evidence="1">
    <location>
        <begin position="376"/>
        <end position="474"/>
    </location>
</feature>